<dbReference type="EMBL" id="JALBUU010000013">
    <property type="protein sequence ID" value="MCI0754851.1"/>
    <property type="molecule type" value="Genomic_DNA"/>
</dbReference>
<protein>
    <submittedName>
        <fullName evidence="4">Hpt domain-containing protein</fullName>
    </submittedName>
</protein>
<dbReference type="PROSITE" id="PS50894">
    <property type="entry name" value="HPT"/>
    <property type="match status" value="1"/>
</dbReference>
<gene>
    <name evidence="4" type="ORF">MON41_13990</name>
</gene>
<keyword evidence="1" id="KW-0902">Two-component regulatory system</keyword>
<keyword evidence="5" id="KW-1185">Reference proteome</keyword>
<accession>A0ABS9W6D0</accession>
<name>A0ABS9W6D0_9PROT</name>
<evidence type="ECO:0000313" key="5">
    <source>
        <dbReference type="Proteomes" id="UP001201985"/>
    </source>
</evidence>
<evidence type="ECO:0000256" key="2">
    <source>
        <dbReference type="PROSITE-ProRule" id="PRU00110"/>
    </source>
</evidence>
<keyword evidence="2" id="KW-0597">Phosphoprotein</keyword>
<dbReference type="InterPro" id="IPR036641">
    <property type="entry name" value="HPT_dom_sf"/>
</dbReference>
<proteinExistence type="predicted"/>
<organism evidence="4 5">
    <name type="scientific">Teichococcus vastitatis</name>
    <dbReference type="NCBI Taxonomy" id="2307076"/>
    <lineage>
        <taxon>Bacteria</taxon>
        <taxon>Pseudomonadati</taxon>
        <taxon>Pseudomonadota</taxon>
        <taxon>Alphaproteobacteria</taxon>
        <taxon>Acetobacterales</taxon>
        <taxon>Roseomonadaceae</taxon>
        <taxon>Roseomonas</taxon>
    </lineage>
</organism>
<comment type="caution">
    <text evidence="4">The sequence shown here is derived from an EMBL/GenBank/DDBJ whole genome shotgun (WGS) entry which is preliminary data.</text>
</comment>
<reference evidence="4 5" key="1">
    <citation type="submission" date="2022-03" db="EMBL/GenBank/DDBJ databases">
        <title>Complete genome analysis of Roseomonas KG 17.1 : a prolific producer of plant growth promoters.</title>
        <authorList>
            <person name="Saadouli I."/>
            <person name="Najjari A."/>
            <person name="Mosbah A."/>
            <person name="Ouzari H.I."/>
        </authorList>
    </citation>
    <scope>NUCLEOTIDE SEQUENCE [LARGE SCALE GENOMIC DNA]</scope>
    <source>
        <strain evidence="4 5">KG17-1</strain>
    </source>
</reference>
<evidence type="ECO:0000259" key="3">
    <source>
        <dbReference type="PROSITE" id="PS50894"/>
    </source>
</evidence>
<feature type="non-terminal residue" evidence="4">
    <location>
        <position position="52"/>
    </location>
</feature>
<dbReference type="Proteomes" id="UP001201985">
    <property type="component" value="Unassembled WGS sequence"/>
</dbReference>
<dbReference type="Gene3D" id="1.20.120.160">
    <property type="entry name" value="HPT domain"/>
    <property type="match status" value="1"/>
</dbReference>
<dbReference type="SUPFAM" id="SSF47226">
    <property type="entry name" value="Histidine-containing phosphotransfer domain, HPT domain"/>
    <property type="match status" value="1"/>
</dbReference>
<feature type="domain" description="HPt" evidence="3">
    <location>
        <begin position="1"/>
        <end position="52"/>
    </location>
</feature>
<dbReference type="CDD" id="cd00088">
    <property type="entry name" value="HPT"/>
    <property type="match status" value="1"/>
</dbReference>
<feature type="modified residue" description="Phosphohistidine" evidence="2">
    <location>
        <position position="44"/>
    </location>
</feature>
<sequence>MDDLLADFLTETNEGLAALDGALLKLEKAPDDRQTLSEIFRNVHTIKGTWHL</sequence>
<dbReference type="Pfam" id="PF01627">
    <property type="entry name" value="Hpt"/>
    <property type="match status" value="1"/>
</dbReference>
<evidence type="ECO:0000313" key="4">
    <source>
        <dbReference type="EMBL" id="MCI0754851.1"/>
    </source>
</evidence>
<dbReference type="InterPro" id="IPR008207">
    <property type="entry name" value="Sig_transdc_His_kin_Hpt_dom"/>
</dbReference>
<evidence type="ECO:0000256" key="1">
    <source>
        <dbReference type="ARBA" id="ARBA00023012"/>
    </source>
</evidence>